<dbReference type="GO" id="GO:0005634">
    <property type="term" value="C:nucleus"/>
    <property type="evidence" value="ECO:0007669"/>
    <property type="project" value="UniProtKB-SubCell"/>
</dbReference>
<name>A1C8E5_ASPCL</name>
<dbReference type="EMBL" id="DS027046">
    <property type="protein sequence ID" value="EAW13582.1"/>
    <property type="molecule type" value="Genomic_DNA"/>
</dbReference>
<accession>A1C8E5</accession>
<feature type="domain" description="Zn(2)-C6 fungal-type" evidence="11">
    <location>
        <begin position="18"/>
        <end position="48"/>
    </location>
</feature>
<evidence type="ECO:0000256" key="10">
    <source>
        <dbReference type="SAM" id="MobiDB-lite"/>
    </source>
</evidence>
<keyword evidence="2" id="KW-0479">Metal-binding</keyword>
<dbReference type="Pfam" id="PF04082">
    <property type="entry name" value="Fungal_trans"/>
    <property type="match status" value="1"/>
</dbReference>
<dbReference type="OMA" id="VMELKQW"/>
<dbReference type="GO" id="GO:0000981">
    <property type="term" value="F:DNA-binding transcription factor activity, RNA polymerase II-specific"/>
    <property type="evidence" value="ECO:0007669"/>
    <property type="project" value="InterPro"/>
</dbReference>
<dbReference type="PROSITE" id="PS50048">
    <property type="entry name" value="ZN2_CY6_FUNGAL_2"/>
    <property type="match status" value="1"/>
</dbReference>
<dbReference type="Pfam" id="PF00172">
    <property type="entry name" value="Zn_clus"/>
    <property type="match status" value="1"/>
</dbReference>
<keyword evidence="7" id="KW-0010">Activator</keyword>
<evidence type="ECO:0000256" key="7">
    <source>
        <dbReference type="ARBA" id="ARBA00023159"/>
    </source>
</evidence>
<organism evidence="12 13">
    <name type="scientific">Aspergillus clavatus (strain ATCC 1007 / CBS 513.65 / DSM 816 / NCTC 3887 / NRRL 1 / QM 1276 / 107)</name>
    <dbReference type="NCBI Taxonomy" id="344612"/>
    <lineage>
        <taxon>Eukaryota</taxon>
        <taxon>Fungi</taxon>
        <taxon>Dikarya</taxon>
        <taxon>Ascomycota</taxon>
        <taxon>Pezizomycotina</taxon>
        <taxon>Eurotiomycetes</taxon>
        <taxon>Eurotiomycetidae</taxon>
        <taxon>Eurotiales</taxon>
        <taxon>Aspergillaceae</taxon>
        <taxon>Aspergillus</taxon>
        <taxon>Aspergillus subgen. Fumigati</taxon>
    </lineage>
</organism>
<dbReference type="GO" id="GO:0006351">
    <property type="term" value="P:DNA-templated transcription"/>
    <property type="evidence" value="ECO:0007669"/>
    <property type="project" value="InterPro"/>
</dbReference>
<keyword evidence="13" id="KW-1185">Reference proteome</keyword>
<dbReference type="OrthoDB" id="3364175at2759"/>
<dbReference type="CDD" id="cd12148">
    <property type="entry name" value="fungal_TF_MHR"/>
    <property type="match status" value="1"/>
</dbReference>
<dbReference type="GO" id="GO:0003677">
    <property type="term" value="F:DNA binding"/>
    <property type="evidence" value="ECO:0007669"/>
    <property type="project" value="UniProtKB-KW"/>
</dbReference>
<dbReference type="KEGG" id="act:ACLA_043000"/>
<proteinExistence type="predicted"/>
<dbReference type="GO" id="GO:0045944">
    <property type="term" value="P:positive regulation of transcription by RNA polymerase II"/>
    <property type="evidence" value="ECO:0007669"/>
    <property type="project" value="TreeGrafter"/>
</dbReference>
<dbReference type="CDD" id="cd00067">
    <property type="entry name" value="GAL4"/>
    <property type="match status" value="1"/>
</dbReference>
<keyword evidence="4" id="KW-0672">Quinate metabolism</keyword>
<evidence type="ECO:0000256" key="4">
    <source>
        <dbReference type="ARBA" id="ARBA00022911"/>
    </source>
</evidence>
<keyword evidence="3" id="KW-0862">Zinc</keyword>
<dbReference type="FunFam" id="4.10.240.10:FF:000005">
    <property type="entry name" value="Quinic acid utilization activator"/>
    <property type="match status" value="1"/>
</dbReference>
<sequence length="886" mass="98116">MDEGPDPKAPRRKRVSRACDRCRSKKDKCDGIRPTCSACQASGQACSYDPHAKKRGLPEGYVRGLEKLWALSICNIDGFEDTMLALLGTAPGSDGRRDKLMSLWRDDGTSETLHDSWKTSRLYGALEKMLANSDTSSTPGFGKRSREGHDRDSVDSASEWGFRIDRSSTPFAHDAPRVIRSTPSPNTKRPRLSFSDGSQPAPQILFRPQALKLPSQTSQLLDLYFAVTHSWFPVVAKHNILRASYLYASSPLSITSMSPGSGDHAALWAVLSYTISQSRTSARDRAPGMISTTKKYYAISRNLIPSETERYELGHVQALLLLALVNTGLEDWTAAWLLSGQAIRMAISMNLGSLVDVRRSDELRQGKAVFLGCFVIDSLLSFRLSRRPCMHPRNLATVGLLEEDGLEEWNSWADVLPPRSTAGGKNPPRRGPLLALSCFNRLVELAGVLNKIARDATTGTNSHMVAQQLVSELKQWDDRLPLGCRLIGPDSIYPERHSPLLPHQSYLGLTYVATLLWLYLHIASQEIGFHRSQRPAVEGAKKLLFRVLPMISQHLENFPMCGLPPIFELSLRTIAEQASILRSRLEPDSFPFAQWAEALLQRTVELDSTWPLYRSLNTTIENWNKFKDMPEQTSSLPSSEQDVFLSNRHMMSNMPSALDNMAAATPRQGNIPGNMHAYSDRRNRPGTGEADHASSILGISIPIDVQYMTPKDTTMEATDFSVLNVSLQQSISGIPASFDKTKSTNELDIMLVSSIHPHPPTPDSSTSNSNVPGSATSNDRSLALGYDTNVNSDHSVTDDHATPNDLDAIFKDLAYLDTTEWATSREAGLKDFGFMDDSTFQAFCHDPDRLGGSQPLVHPPSIADIWPPPGFFPETFRDSTDEPMES</sequence>
<dbReference type="AlphaFoldDB" id="A1C8E5"/>
<feature type="compositionally biased region" description="Basic and acidic residues" evidence="10">
    <location>
        <begin position="144"/>
        <end position="154"/>
    </location>
</feature>
<comment type="subcellular location">
    <subcellularLocation>
        <location evidence="1">Nucleus</location>
    </subcellularLocation>
</comment>
<keyword evidence="6" id="KW-0238">DNA-binding</keyword>
<evidence type="ECO:0000313" key="12">
    <source>
        <dbReference type="EMBL" id="EAW13582.1"/>
    </source>
</evidence>
<evidence type="ECO:0000256" key="9">
    <source>
        <dbReference type="ARBA" id="ARBA00023242"/>
    </source>
</evidence>
<keyword evidence="8" id="KW-0804">Transcription</keyword>
<evidence type="ECO:0000256" key="3">
    <source>
        <dbReference type="ARBA" id="ARBA00022833"/>
    </source>
</evidence>
<dbReference type="InterPro" id="IPR007219">
    <property type="entry name" value="XnlR_reg_dom"/>
</dbReference>
<feature type="region of interest" description="Disordered" evidence="10">
    <location>
        <begin position="132"/>
        <end position="156"/>
    </location>
</feature>
<feature type="region of interest" description="Disordered" evidence="10">
    <location>
        <begin position="173"/>
        <end position="200"/>
    </location>
</feature>
<dbReference type="PANTHER" id="PTHR47655">
    <property type="entry name" value="QUINIC ACID UTILIZATION ACTIVATOR"/>
    <property type="match status" value="1"/>
</dbReference>
<evidence type="ECO:0000259" key="11">
    <source>
        <dbReference type="PROSITE" id="PS50048"/>
    </source>
</evidence>
<dbReference type="SMART" id="SM00906">
    <property type="entry name" value="Fungal_trans"/>
    <property type="match status" value="1"/>
</dbReference>
<dbReference type="PROSITE" id="PS00463">
    <property type="entry name" value="ZN2_CY6_FUNGAL_1"/>
    <property type="match status" value="1"/>
</dbReference>
<dbReference type="VEuPathDB" id="FungiDB:ACLA_043000"/>
<evidence type="ECO:0000313" key="13">
    <source>
        <dbReference type="Proteomes" id="UP000006701"/>
    </source>
</evidence>
<evidence type="ECO:0000256" key="6">
    <source>
        <dbReference type="ARBA" id="ARBA00023125"/>
    </source>
</evidence>
<gene>
    <name evidence="12" type="ORF">ACLA_043000</name>
</gene>
<dbReference type="InterPro" id="IPR052783">
    <property type="entry name" value="Metabolic/Drug-Res_Regulator"/>
</dbReference>
<dbReference type="SMART" id="SM00066">
    <property type="entry name" value="GAL4"/>
    <property type="match status" value="1"/>
</dbReference>
<dbReference type="InterPro" id="IPR036864">
    <property type="entry name" value="Zn2-C6_fun-type_DNA-bd_sf"/>
</dbReference>
<dbReference type="RefSeq" id="XP_001275008.1">
    <property type="nucleotide sequence ID" value="XM_001275007.1"/>
</dbReference>
<evidence type="ECO:0000256" key="1">
    <source>
        <dbReference type="ARBA" id="ARBA00004123"/>
    </source>
</evidence>
<evidence type="ECO:0000256" key="5">
    <source>
        <dbReference type="ARBA" id="ARBA00023015"/>
    </source>
</evidence>
<keyword evidence="9" id="KW-0539">Nucleus</keyword>
<keyword evidence="5" id="KW-0805">Transcription regulation</keyword>
<evidence type="ECO:0000256" key="2">
    <source>
        <dbReference type="ARBA" id="ARBA00022723"/>
    </source>
</evidence>
<dbReference type="SUPFAM" id="SSF57701">
    <property type="entry name" value="Zn2/Cys6 DNA-binding domain"/>
    <property type="match status" value="1"/>
</dbReference>
<dbReference type="GO" id="GO:0008270">
    <property type="term" value="F:zinc ion binding"/>
    <property type="evidence" value="ECO:0007669"/>
    <property type="project" value="InterPro"/>
</dbReference>
<dbReference type="HOGENOM" id="CLU_007607_1_0_1"/>
<dbReference type="PANTHER" id="PTHR47655:SF1">
    <property type="entry name" value="ZN(II)2CYS6 TRANSCRIPTION FACTOR (EUROFUNG)"/>
    <property type="match status" value="1"/>
</dbReference>
<feature type="region of interest" description="Disordered" evidence="10">
    <location>
        <begin position="753"/>
        <end position="799"/>
    </location>
</feature>
<dbReference type="Gene3D" id="4.10.240.10">
    <property type="entry name" value="Zn(2)-C6 fungal-type DNA-binding domain"/>
    <property type="match status" value="1"/>
</dbReference>
<dbReference type="Proteomes" id="UP000006701">
    <property type="component" value="Unassembled WGS sequence"/>
</dbReference>
<dbReference type="GeneID" id="4707261"/>
<dbReference type="InterPro" id="IPR001138">
    <property type="entry name" value="Zn2Cys6_DnaBD"/>
</dbReference>
<evidence type="ECO:0000256" key="8">
    <source>
        <dbReference type="ARBA" id="ARBA00023163"/>
    </source>
</evidence>
<protein>
    <submittedName>
        <fullName evidence="12">C6 transcription factor, putative</fullName>
    </submittedName>
</protein>
<feature type="compositionally biased region" description="Low complexity" evidence="10">
    <location>
        <begin position="763"/>
        <end position="772"/>
    </location>
</feature>
<dbReference type="eggNOG" id="ENOG502S3FG">
    <property type="taxonomic scope" value="Eukaryota"/>
</dbReference>
<reference evidence="12 13" key="1">
    <citation type="journal article" date="2008" name="PLoS Genet.">
        <title>Genomic islands in the pathogenic filamentous fungus Aspergillus fumigatus.</title>
        <authorList>
            <person name="Fedorova N.D."/>
            <person name="Khaldi N."/>
            <person name="Joardar V.S."/>
            <person name="Maiti R."/>
            <person name="Amedeo P."/>
            <person name="Anderson M.J."/>
            <person name="Crabtree J."/>
            <person name="Silva J.C."/>
            <person name="Badger J.H."/>
            <person name="Albarraq A."/>
            <person name="Angiuoli S."/>
            <person name="Bussey H."/>
            <person name="Bowyer P."/>
            <person name="Cotty P.J."/>
            <person name="Dyer P.S."/>
            <person name="Egan A."/>
            <person name="Galens K."/>
            <person name="Fraser-Liggett C.M."/>
            <person name="Haas B.J."/>
            <person name="Inman J.M."/>
            <person name="Kent R."/>
            <person name="Lemieux S."/>
            <person name="Malavazi I."/>
            <person name="Orvis J."/>
            <person name="Roemer T."/>
            <person name="Ronning C.M."/>
            <person name="Sundaram J.P."/>
            <person name="Sutton G."/>
            <person name="Turner G."/>
            <person name="Venter J.C."/>
            <person name="White O.R."/>
            <person name="Whitty B.R."/>
            <person name="Youngman P."/>
            <person name="Wolfe K.H."/>
            <person name="Goldman G.H."/>
            <person name="Wortman J.R."/>
            <person name="Jiang B."/>
            <person name="Denning D.W."/>
            <person name="Nierman W.C."/>
        </authorList>
    </citation>
    <scope>NUCLEOTIDE SEQUENCE [LARGE SCALE GENOMIC DNA]</scope>
    <source>
        <strain evidence="13">ATCC 1007 / CBS 513.65 / DSM 816 / NCTC 3887 / NRRL 1</strain>
    </source>
</reference>